<dbReference type="AlphaFoldDB" id="A0A8J4LS95"/>
<evidence type="ECO:0000313" key="5">
    <source>
        <dbReference type="Proteomes" id="UP000722791"/>
    </source>
</evidence>
<dbReference type="CDD" id="cd24164">
    <property type="entry name" value="RWDD3_C"/>
    <property type="match status" value="1"/>
</dbReference>
<dbReference type="InterPro" id="IPR038840">
    <property type="entry name" value="RWDD3"/>
</dbReference>
<evidence type="ECO:0000313" key="4">
    <source>
        <dbReference type="EMBL" id="GIM07135.1"/>
    </source>
</evidence>
<name>A0A8J4LS95_9CHLO</name>
<dbReference type="PANTHER" id="PTHR15628:SF1">
    <property type="entry name" value="RWD DOMAIN-CONTAINING PROTEIN 3"/>
    <property type="match status" value="1"/>
</dbReference>
<dbReference type="GO" id="GO:0033235">
    <property type="term" value="P:positive regulation of protein sumoylation"/>
    <property type="evidence" value="ECO:0007669"/>
    <property type="project" value="InterPro"/>
</dbReference>
<keyword evidence="2" id="KW-0963">Cytoplasm</keyword>
<organism evidence="4 5">
    <name type="scientific">Volvox reticuliferus</name>
    <dbReference type="NCBI Taxonomy" id="1737510"/>
    <lineage>
        <taxon>Eukaryota</taxon>
        <taxon>Viridiplantae</taxon>
        <taxon>Chlorophyta</taxon>
        <taxon>core chlorophytes</taxon>
        <taxon>Chlorophyceae</taxon>
        <taxon>CS clade</taxon>
        <taxon>Chlamydomonadales</taxon>
        <taxon>Volvocaceae</taxon>
        <taxon>Volvox</taxon>
    </lineage>
</organism>
<dbReference type="GO" id="GO:1902073">
    <property type="term" value="P:positive regulation of hypoxia-inducible factor-1alpha signaling pathway"/>
    <property type="evidence" value="ECO:0007669"/>
    <property type="project" value="InterPro"/>
</dbReference>
<evidence type="ECO:0000256" key="2">
    <source>
        <dbReference type="ARBA" id="ARBA00022490"/>
    </source>
</evidence>
<evidence type="ECO:0000256" key="1">
    <source>
        <dbReference type="ARBA" id="ARBA00004496"/>
    </source>
</evidence>
<dbReference type="EMBL" id="BNCQ01000023">
    <property type="protein sequence ID" value="GIM07135.1"/>
    <property type="molecule type" value="Genomic_DNA"/>
</dbReference>
<feature type="compositionally biased region" description="Polar residues" evidence="3">
    <location>
        <begin position="155"/>
        <end position="167"/>
    </location>
</feature>
<evidence type="ECO:0000256" key="3">
    <source>
        <dbReference type="SAM" id="MobiDB-lite"/>
    </source>
</evidence>
<feature type="region of interest" description="Disordered" evidence="3">
    <location>
        <begin position="136"/>
        <end position="167"/>
    </location>
</feature>
<protein>
    <recommendedName>
        <fullName evidence="6">RWD domain-containing protein 3</fullName>
    </recommendedName>
</protein>
<accession>A0A8J4LS95</accession>
<proteinExistence type="predicted"/>
<comment type="caution">
    <text evidence="4">The sequence shown here is derived from an EMBL/GenBank/DDBJ whole genome shotgun (WGS) entry which is preliminary data.</text>
</comment>
<reference evidence="4" key="1">
    <citation type="journal article" date="2021" name="Proc. Natl. Acad. Sci. U.S.A.">
        <title>Three genomes in the algal genus Volvox reveal the fate of a haploid sex-determining region after a transition to homothallism.</title>
        <authorList>
            <person name="Yamamoto K."/>
            <person name="Hamaji T."/>
            <person name="Kawai-Toyooka H."/>
            <person name="Matsuzaki R."/>
            <person name="Takahashi F."/>
            <person name="Nishimura Y."/>
            <person name="Kawachi M."/>
            <person name="Noguchi H."/>
            <person name="Minakuchi Y."/>
            <person name="Umen J.G."/>
            <person name="Toyoda A."/>
            <person name="Nozaki H."/>
        </authorList>
    </citation>
    <scope>NUCLEOTIDE SEQUENCE</scope>
    <source>
        <strain evidence="4">NIES-3785</strain>
    </source>
</reference>
<gene>
    <name evidence="4" type="ORF">Vretimale_11353</name>
</gene>
<sequence>MRAPYLIREALLHGSSNSIGQTLHRKPQQLELELRISLPPAYSSPPQSLPVLPASETDAASMSLAAQCIVFINCTGGAGRGRGLVGREWVDMLTTELGRLAEEAAGEGRPCLHELCEHAQAALDQLALEVEAAGEDGMMTDGGSGKGAGEAADVASSQGSLESTSRGSQNDELQVLLLRLDHMHNRALYGRTIGSWVRELRLTGRLIFQGNLILILLEGDGLALREYLVRHRTESVDVDSRGRKCKERMMDVLVQQPLRRQQQQQQQLHQVTQNRKQLTAVAAAATSCVSREDGIGSGSERAFPDYREVHLETLDQLRQLLQQVGLEEWLRPAVGLR</sequence>
<evidence type="ECO:0008006" key="6">
    <source>
        <dbReference type="Google" id="ProtNLM"/>
    </source>
</evidence>
<comment type="subcellular location">
    <subcellularLocation>
        <location evidence="1">Cytoplasm</location>
    </subcellularLocation>
</comment>
<dbReference type="Proteomes" id="UP000722791">
    <property type="component" value="Unassembled WGS sequence"/>
</dbReference>
<dbReference type="PANTHER" id="PTHR15628">
    <property type="entry name" value="RWD DOMAIN-CONTAINING PROTEIN 3"/>
    <property type="match status" value="1"/>
</dbReference>
<dbReference type="GO" id="GO:0005737">
    <property type="term" value="C:cytoplasm"/>
    <property type="evidence" value="ECO:0007669"/>
    <property type="project" value="UniProtKB-SubCell"/>
</dbReference>